<dbReference type="PANTHER" id="PTHR12835:SF5">
    <property type="entry name" value="BIOTIN--PROTEIN LIGASE"/>
    <property type="match status" value="1"/>
</dbReference>
<keyword evidence="4" id="KW-1185">Reference proteome</keyword>
<dbReference type="Proteomes" id="UP000422822">
    <property type="component" value="Chromosome"/>
</dbReference>
<accession>A0AAE6UI95</accession>
<dbReference type="Gene3D" id="3.30.930.10">
    <property type="entry name" value="Bira Bifunctional Protein, Domain 2"/>
    <property type="match status" value="1"/>
</dbReference>
<dbReference type="InterPro" id="IPR004143">
    <property type="entry name" value="BPL_LPL_catalytic"/>
</dbReference>
<feature type="domain" description="BPL/LPL catalytic" evidence="2">
    <location>
        <begin position="15"/>
        <end position="188"/>
    </location>
</feature>
<dbReference type="EC" id="6.3.4.15" evidence="3"/>
<name>A0AAE6UI95_EHRRU</name>
<dbReference type="InterPro" id="IPR004408">
    <property type="entry name" value="Biotin_CoA_COase_ligase"/>
</dbReference>
<reference evidence="3 4" key="1">
    <citation type="submission" date="2018-10" db="EMBL/GenBank/DDBJ databases">
        <title>Propagation and draft genome sequences of three atypical Erhlichia ruminantium isolates.</title>
        <authorList>
            <person name="Liebenberg J."/>
            <person name="Steyn H."/>
            <person name="Josemans A."/>
            <person name="Zweygarth E."/>
        </authorList>
    </citation>
    <scope>NUCLEOTIDE SEQUENCE [LARGE SCALE GENOMIC DNA]</scope>
    <source>
        <strain evidence="3 4">Omatjenne</strain>
    </source>
</reference>
<evidence type="ECO:0000313" key="3">
    <source>
        <dbReference type="EMBL" id="QGR03254.1"/>
    </source>
</evidence>
<gene>
    <name evidence="3" type="ORF">EDL80_01395</name>
</gene>
<dbReference type="EMBL" id="CP033455">
    <property type="protein sequence ID" value="QGR03254.1"/>
    <property type="molecule type" value="Genomic_DNA"/>
</dbReference>
<evidence type="ECO:0000259" key="2">
    <source>
        <dbReference type="PROSITE" id="PS51733"/>
    </source>
</evidence>
<keyword evidence="1 3" id="KW-0436">Ligase</keyword>
<dbReference type="SUPFAM" id="SSF55681">
    <property type="entry name" value="Class II aaRS and biotin synthetases"/>
    <property type="match status" value="1"/>
</dbReference>
<dbReference type="PROSITE" id="PS51733">
    <property type="entry name" value="BPL_LPL_CATALYTIC"/>
    <property type="match status" value="1"/>
</dbReference>
<dbReference type="Pfam" id="PF03099">
    <property type="entry name" value="BPL_LplA_LipB"/>
    <property type="match status" value="1"/>
</dbReference>
<evidence type="ECO:0000313" key="4">
    <source>
        <dbReference type="Proteomes" id="UP000422822"/>
    </source>
</evidence>
<dbReference type="InterPro" id="IPR045864">
    <property type="entry name" value="aa-tRNA-synth_II/BPL/LPL"/>
</dbReference>
<sequence>MKTTSQHIKLPTGYSIEHHEILYNTNYEAIKLAQYGGNDGTIIVSDKQIKGKGRNNRTWYSPKGNLYFSIIIRKSPEVFPLPFISALSVGTTLKQIFDQGNNTITKVQYKWPNDILVNNKKISGILLESSIDHNKPQEWVVIGIGVNMYDAPEYATTIQDNMSNFSLSNLELLEKIIHNFDKFRKDYLNHGFSNIRNLWLKDTCHYFNDQITIQSCNNIYIGNFVTLDLNGSIVIEKEGQTIHITSGEIFDIK</sequence>
<dbReference type="CDD" id="cd16442">
    <property type="entry name" value="BPL"/>
    <property type="match status" value="1"/>
</dbReference>
<evidence type="ECO:0000256" key="1">
    <source>
        <dbReference type="ARBA" id="ARBA00022598"/>
    </source>
</evidence>
<dbReference type="GO" id="GO:0005737">
    <property type="term" value="C:cytoplasm"/>
    <property type="evidence" value="ECO:0007669"/>
    <property type="project" value="TreeGrafter"/>
</dbReference>
<organism evidence="3 4">
    <name type="scientific">Ehrlichia ruminantium</name>
    <name type="common">heartwater rickettsia</name>
    <name type="synonym">Cowdria ruminantium</name>
    <dbReference type="NCBI Taxonomy" id="779"/>
    <lineage>
        <taxon>Bacteria</taxon>
        <taxon>Pseudomonadati</taxon>
        <taxon>Pseudomonadota</taxon>
        <taxon>Alphaproteobacteria</taxon>
        <taxon>Rickettsiales</taxon>
        <taxon>Anaplasmataceae</taxon>
        <taxon>Ehrlichia</taxon>
    </lineage>
</organism>
<dbReference type="NCBIfam" id="TIGR00121">
    <property type="entry name" value="birA_ligase"/>
    <property type="match status" value="1"/>
</dbReference>
<dbReference type="PANTHER" id="PTHR12835">
    <property type="entry name" value="BIOTIN PROTEIN LIGASE"/>
    <property type="match status" value="1"/>
</dbReference>
<dbReference type="RefSeq" id="WP_158406423.1">
    <property type="nucleotide sequence ID" value="NZ_CP033454.1"/>
</dbReference>
<dbReference type="AlphaFoldDB" id="A0AAE6UI95"/>
<proteinExistence type="predicted"/>
<dbReference type="GO" id="GO:0004077">
    <property type="term" value="F:biotin--[biotin carboxyl-carrier protein] ligase activity"/>
    <property type="evidence" value="ECO:0007669"/>
    <property type="project" value="UniProtKB-EC"/>
</dbReference>
<protein>
    <submittedName>
        <fullName evidence="3">Biotin--[acetyl-CoA-carboxylase] ligase</fullName>
        <ecNumber evidence="3">6.3.4.15</ecNumber>
    </submittedName>
</protein>